<dbReference type="EMBL" id="WEGH01000001">
    <property type="protein sequence ID" value="MQY03727.1"/>
    <property type="molecule type" value="Genomic_DNA"/>
</dbReference>
<comment type="similarity">
    <text evidence="6">Belongs to the aconitase/IPM isomerase family. LeuC type 2 subfamily.</text>
</comment>
<evidence type="ECO:0000256" key="1">
    <source>
        <dbReference type="ARBA" id="ARBA00022485"/>
    </source>
</evidence>
<dbReference type="NCBIfam" id="TIGR01343">
    <property type="entry name" value="hacA_fam"/>
    <property type="match status" value="1"/>
</dbReference>
<keyword evidence="6" id="KW-0028">Amino-acid biosynthesis</keyword>
<keyword evidence="4 6" id="KW-0411">Iron-sulfur</keyword>
<dbReference type="PRINTS" id="PR00415">
    <property type="entry name" value="ACONITASE"/>
</dbReference>
<dbReference type="UniPathway" id="UPA00048">
    <property type="reaction ID" value="UER00071"/>
</dbReference>
<evidence type="ECO:0000313" key="8">
    <source>
        <dbReference type="EMBL" id="MQY03727.1"/>
    </source>
</evidence>
<dbReference type="InterPro" id="IPR050067">
    <property type="entry name" value="IPM_dehydratase_rel_enz"/>
</dbReference>
<comment type="subunit">
    <text evidence="6">Heterodimer of LeuC and LeuD.</text>
</comment>
<keyword evidence="9" id="KW-1185">Reference proteome</keyword>
<evidence type="ECO:0000256" key="5">
    <source>
        <dbReference type="ARBA" id="ARBA00023239"/>
    </source>
</evidence>
<sequence length="420" mass="43715">MPAQTLAERILSEKAGHPVRPGEVVDVEVDVALTHEVLGPPTFKMFEELGVPLWDPAKVFVTIDHFVPAATADQANNNRATIEAVERHGITGTAFYDGPSHQTLAESGMVRPGMVVVGTDSHTCTAGALGAFGTGIGSTEMAGVFATGRIWFRVPAATAVALTGTLPRGVYAKDVVLHLLGRVGVAGFRYESLEFGGPGLRGLPMDERIVLANMAVELGAKVGLLETDAATAAFLDPAGAPAGPAAERRIDPAADYGRRFDIDLGDLGPMVARPHSVDNVVPVAEAAGSVRLQQAFLGSCTGGRLTDYRNALEVLDGHTVHPDVRLIVTPASKRIYRQMLVEGMVARFAELGAMVMAPSCGACAGLQGGVLGDGENVVSSSNRNFVGRMGNPGANVFLASPATVAASAITGTITDPRTFL</sequence>
<evidence type="ECO:0000256" key="4">
    <source>
        <dbReference type="ARBA" id="ARBA00023014"/>
    </source>
</evidence>
<comment type="caution">
    <text evidence="8">The sequence shown here is derived from an EMBL/GenBank/DDBJ whole genome shotgun (WGS) entry which is preliminary data.</text>
</comment>
<accession>A0A7K0BRH3</accession>
<reference evidence="8 9" key="1">
    <citation type="submission" date="2019-10" db="EMBL/GenBank/DDBJ databases">
        <title>Actinomadura rubteroloni sp. nov. and Actinomadura macrotermitis sp. nov., isolated from the gut of fungus growing-termite Macrotermes natalensis.</title>
        <authorList>
            <person name="Benndorf R."/>
            <person name="Martin K."/>
            <person name="Kuefner M."/>
            <person name="De Beer W."/>
            <person name="Kaster A.-K."/>
            <person name="Vollmers J."/>
            <person name="Poulsen M."/>
            <person name="Beemelmanns C."/>
        </authorList>
    </citation>
    <scope>NUCLEOTIDE SEQUENCE [LARGE SCALE GENOMIC DNA]</scope>
    <source>
        <strain evidence="8 9">RB68</strain>
    </source>
</reference>
<proteinExistence type="inferred from homology"/>
<feature type="domain" description="Aconitase/3-isopropylmalate dehydratase large subunit alpha/beta/alpha" evidence="7">
    <location>
        <begin position="25"/>
        <end position="286"/>
    </location>
</feature>
<dbReference type="Pfam" id="PF00330">
    <property type="entry name" value="Aconitase"/>
    <property type="match status" value="2"/>
</dbReference>
<dbReference type="OrthoDB" id="9802769at2"/>
<dbReference type="GO" id="GO:0003861">
    <property type="term" value="F:3-isopropylmalate dehydratase activity"/>
    <property type="evidence" value="ECO:0007669"/>
    <property type="project" value="UniProtKB-UniRule"/>
</dbReference>
<dbReference type="PANTHER" id="PTHR43822:SF2">
    <property type="entry name" value="HOMOACONITASE, MITOCHONDRIAL"/>
    <property type="match status" value="1"/>
</dbReference>
<dbReference type="SUPFAM" id="SSF53732">
    <property type="entry name" value="Aconitase iron-sulfur domain"/>
    <property type="match status" value="1"/>
</dbReference>
<dbReference type="RefSeq" id="WP_153531605.1">
    <property type="nucleotide sequence ID" value="NZ_WEGH01000001.1"/>
</dbReference>
<dbReference type="GO" id="GO:0046872">
    <property type="term" value="F:metal ion binding"/>
    <property type="evidence" value="ECO:0007669"/>
    <property type="project" value="UniProtKB-KW"/>
</dbReference>
<dbReference type="NCBIfam" id="NF001614">
    <property type="entry name" value="PRK00402.1"/>
    <property type="match status" value="1"/>
</dbReference>
<comment type="catalytic activity">
    <reaction evidence="6">
        <text>(2R,3S)-3-isopropylmalate = (2S)-2-isopropylmalate</text>
        <dbReference type="Rhea" id="RHEA:32287"/>
        <dbReference type="ChEBI" id="CHEBI:1178"/>
        <dbReference type="ChEBI" id="CHEBI:35121"/>
        <dbReference type="EC" id="4.2.1.33"/>
    </reaction>
</comment>
<dbReference type="InterPro" id="IPR036008">
    <property type="entry name" value="Aconitase_4Fe-4S_dom"/>
</dbReference>
<dbReference type="Proteomes" id="UP000487268">
    <property type="component" value="Unassembled WGS sequence"/>
</dbReference>
<feature type="binding site" evidence="6">
    <location>
        <position position="360"/>
    </location>
    <ligand>
        <name>[4Fe-4S] cluster</name>
        <dbReference type="ChEBI" id="CHEBI:49883"/>
    </ligand>
</feature>
<keyword evidence="6" id="KW-0432">Leucine biosynthesis</keyword>
<comment type="function">
    <text evidence="6">Catalyzes the isomerization between 2-isopropylmalate and 3-isopropylmalate, via the formation of 2-isopropylmaleate.</text>
</comment>
<evidence type="ECO:0000256" key="6">
    <source>
        <dbReference type="HAMAP-Rule" id="MF_01027"/>
    </source>
</evidence>
<dbReference type="GO" id="GO:0051539">
    <property type="term" value="F:4 iron, 4 sulfur cluster binding"/>
    <property type="evidence" value="ECO:0007669"/>
    <property type="project" value="UniProtKB-KW"/>
</dbReference>
<protein>
    <recommendedName>
        <fullName evidence="6">3-isopropylmalate dehydratase large subunit</fullName>
        <ecNumber evidence="6">4.2.1.33</ecNumber>
    </recommendedName>
    <alternativeName>
        <fullName evidence="6">Alpha-IPM isomerase</fullName>
        <shortName evidence="6">IPMI</shortName>
    </alternativeName>
    <alternativeName>
        <fullName evidence="6">Isopropylmalate isomerase</fullName>
    </alternativeName>
</protein>
<dbReference type="Gene3D" id="3.30.499.10">
    <property type="entry name" value="Aconitase, domain 3"/>
    <property type="match status" value="2"/>
</dbReference>
<dbReference type="NCBIfam" id="TIGR02086">
    <property type="entry name" value="IPMI_arch"/>
    <property type="match status" value="1"/>
</dbReference>
<dbReference type="InterPro" id="IPR006251">
    <property type="entry name" value="Homoacnase/IPMdehydase_lsu"/>
</dbReference>
<feature type="binding site" evidence="6">
    <location>
        <position position="363"/>
    </location>
    <ligand>
        <name>[4Fe-4S] cluster</name>
        <dbReference type="ChEBI" id="CHEBI:49883"/>
    </ligand>
</feature>
<dbReference type="InterPro" id="IPR015931">
    <property type="entry name" value="Acnase/IPM_dHydase_lsu_aba_1/3"/>
</dbReference>
<name>A0A7K0BRH3_9ACTN</name>
<evidence type="ECO:0000256" key="2">
    <source>
        <dbReference type="ARBA" id="ARBA00022723"/>
    </source>
</evidence>
<dbReference type="InterPro" id="IPR011826">
    <property type="entry name" value="HAcnase/IPMdehydase_lsu_prok"/>
</dbReference>
<keyword evidence="1 6" id="KW-0004">4Fe-4S</keyword>
<dbReference type="EC" id="4.2.1.33" evidence="6"/>
<dbReference type="PANTHER" id="PTHR43822">
    <property type="entry name" value="HOMOACONITASE, MITOCHONDRIAL-RELATED"/>
    <property type="match status" value="1"/>
</dbReference>
<dbReference type="AlphaFoldDB" id="A0A7K0BRH3"/>
<keyword evidence="3 6" id="KW-0408">Iron</keyword>
<comment type="cofactor">
    <cofactor evidence="6">
        <name>[4Fe-4S] cluster</name>
        <dbReference type="ChEBI" id="CHEBI:49883"/>
    </cofactor>
    <text evidence="6">Binds 1 [4Fe-4S] cluster per subunit.</text>
</comment>
<organism evidence="8 9">
    <name type="scientific">Actinomadura macrotermitis</name>
    <dbReference type="NCBI Taxonomy" id="2585200"/>
    <lineage>
        <taxon>Bacteria</taxon>
        <taxon>Bacillati</taxon>
        <taxon>Actinomycetota</taxon>
        <taxon>Actinomycetes</taxon>
        <taxon>Streptosporangiales</taxon>
        <taxon>Thermomonosporaceae</taxon>
        <taxon>Actinomadura</taxon>
    </lineage>
</organism>
<keyword evidence="6" id="KW-0100">Branched-chain amino acid biosynthesis</keyword>
<comment type="pathway">
    <text evidence="6">Amino-acid biosynthesis; L-leucine biosynthesis; L-leucine from 3-methyl-2-oxobutanoate: step 2/4.</text>
</comment>
<dbReference type="InterPro" id="IPR001030">
    <property type="entry name" value="Acoase/IPM_deHydtase_lsu_aba"/>
</dbReference>
<evidence type="ECO:0000256" key="3">
    <source>
        <dbReference type="ARBA" id="ARBA00023004"/>
    </source>
</evidence>
<feature type="domain" description="Aconitase/3-isopropylmalate dehydratase large subunit alpha/beta/alpha" evidence="7">
    <location>
        <begin position="289"/>
        <end position="411"/>
    </location>
</feature>
<gene>
    <name evidence="8" type="primary">leuC_2</name>
    <name evidence="6" type="synonym">leuC</name>
    <name evidence="8" type="ORF">ACRB68_17720</name>
</gene>
<feature type="binding site" evidence="6">
    <location>
        <position position="300"/>
    </location>
    <ligand>
        <name>[4Fe-4S] cluster</name>
        <dbReference type="ChEBI" id="CHEBI:49883"/>
    </ligand>
</feature>
<keyword evidence="5 6" id="KW-0456">Lyase</keyword>
<evidence type="ECO:0000259" key="7">
    <source>
        <dbReference type="Pfam" id="PF00330"/>
    </source>
</evidence>
<keyword evidence="2 6" id="KW-0479">Metal-binding</keyword>
<dbReference type="GO" id="GO:0009098">
    <property type="term" value="P:L-leucine biosynthetic process"/>
    <property type="evidence" value="ECO:0007669"/>
    <property type="project" value="UniProtKB-UniRule"/>
</dbReference>
<dbReference type="HAMAP" id="MF_01027">
    <property type="entry name" value="LeuC_type2"/>
    <property type="match status" value="1"/>
</dbReference>
<evidence type="ECO:0000313" key="9">
    <source>
        <dbReference type="Proteomes" id="UP000487268"/>
    </source>
</evidence>